<gene>
    <name evidence="1" type="ordered locus">CLJU_c31150</name>
    <name evidence="2" type="ORF">WX45_01808</name>
</gene>
<reference evidence="1" key="1">
    <citation type="submission" date="2009-07" db="EMBL/GenBank/DDBJ databases">
        <authorList>
            <person name="Koepke M."/>
            <person name="Hujer S."/>
            <person name="Held C."/>
            <person name="Wiezer A."/>
            <person name="Liesegang H."/>
            <person name="Ehrenreich A."/>
            <person name="Gottschalk G."/>
            <person name="Duerre P."/>
        </authorList>
    </citation>
    <scope>NUCLEOTIDE SEQUENCE</scope>
    <source>
        <strain evidence="1">DSM 13528</strain>
    </source>
</reference>
<dbReference type="Proteomes" id="UP000077020">
    <property type="component" value="Unassembled WGS sequence"/>
</dbReference>
<dbReference type="EMBL" id="LITS01000001">
    <property type="protein sequence ID" value="OAA89969.1"/>
    <property type="molecule type" value="Genomic_DNA"/>
</dbReference>
<accession>D8GQ72</accession>
<evidence type="ECO:0000313" key="1">
    <source>
        <dbReference type="EMBL" id="ADK16163.1"/>
    </source>
</evidence>
<dbReference type="Proteomes" id="UP000001656">
    <property type="component" value="Chromosome"/>
</dbReference>
<dbReference type="PATRIC" id="fig|748727.19.peg.593"/>
<proteinExistence type="predicted"/>
<protein>
    <submittedName>
        <fullName evidence="1">Uncharacterized protein</fullName>
    </submittedName>
</protein>
<reference evidence="1 3" key="2">
    <citation type="journal article" date="2010" name="Proc. Natl. Acad. Sci. U.S.A.">
        <title>Clostridium ljungdahlii represents a microbial production platform based on syngas.</title>
        <authorList>
            <person name="Kopke M."/>
            <person name="Held C."/>
            <person name="Hujer S."/>
            <person name="Liesegang H."/>
            <person name="Wiezer A."/>
            <person name="Wollherr A."/>
            <person name="Ehrenreich A."/>
            <person name="Liebl W."/>
            <person name="Gottschalk G."/>
            <person name="Durre P."/>
        </authorList>
    </citation>
    <scope>NUCLEOTIDE SEQUENCE [LARGE SCALE GENOMIC DNA]</scope>
    <source>
        <strain evidence="3">ATCC 55383 / DSM 13528 / PETC</strain>
        <strain evidence="1">DSM 13528</strain>
    </source>
</reference>
<keyword evidence="4" id="KW-1185">Reference proteome</keyword>
<dbReference type="EMBL" id="CP001666">
    <property type="protein sequence ID" value="ADK16163.1"/>
    <property type="molecule type" value="Genomic_DNA"/>
</dbReference>
<dbReference type="STRING" id="748727.CLJU_c31150"/>
<dbReference type="RefSeq" id="WP_013239746.1">
    <property type="nucleotide sequence ID" value="NC_014328.1"/>
</dbReference>
<dbReference type="KEGG" id="clj:CLJU_c31150"/>
<evidence type="ECO:0000313" key="4">
    <source>
        <dbReference type="Proteomes" id="UP000077020"/>
    </source>
</evidence>
<evidence type="ECO:0000313" key="2">
    <source>
        <dbReference type="EMBL" id="OAA89969.1"/>
    </source>
</evidence>
<organism evidence="1 3">
    <name type="scientific">Clostridium ljungdahlii (strain ATCC 55383 / DSM 13528 / PETC)</name>
    <dbReference type="NCBI Taxonomy" id="748727"/>
    <lineage>
        <taxon>Bacteria</taxon>
        <taxon>Bacillati</taxon>
        <taxon>Bacillota</taxon>
        <taxon>Clostridia</taxon>
        <taxon>Eubacteriales</taxon>
        <taxon>Clostridiaceae</taxon>
        <taxon>Clostridium</taxon>
    </lineage>
</organism>
<reference evidence="2 4" key="3">
    <citation type="journal article" date="2016" name="Biotechnol. Bioeng.">
        <title>Traits of selected Clostridium strains for syngas fermentation to ethanol.</title>
        <authorList>
            <person name="Martin M.E."/>
            <person name="Richter H."/>
            <person name="Saha S."/>
            <person name="Angenent L.T."/>
        </authorList>
    </citation>
    <scope>NUCLEOTIDE SEQUENCE [LARGE SCALE GENOMIC DNA]</scope>
    <source>
        <strain evidence="2 4">PETC</strain>
    </source>
</reference>
<dbReference type="HOGENOM" id="CLU_566880_0_0_9"/>
<sequence>MPLHKIPLCDFKYAGEVHSGAAFKYNTAVQILKYRPRVLSKEIKEIQRNKTNISNKVLYKSTVSIFKNSKKYLYKKLYEINTKKFAMELRLSNRDINKESIFSLKAQNIDFIKGSGIELEKNNVLMDMESSVYFESGYLNFIKNSSLELKTPNISMNVITDKSLQSPESKIIDVGESINLFRRWQNGIYKKSLFAFFNRQELSLNLFNPIFVRRPDSKEFYKDELMRQTVPKKDWKINKLVLEKDFRRITLKHINFINYKYGLRRNALKSIIKGCSMHITSKFNERKIKKEIRNKMIYRDVSERITKIAANIFMPRNSYKGIYKANHCSLSRILFNSIFKDNFNKLLKRQISNDISYSNVFGVTRVPKIDIIRNLDKYLGRISSVDVYRQAEKGICK</sequence>
<name>D8GQ72_CLOLD</name>
<evidence type="ECO:0000313" key="3">
    <source>
        <dbReference type="Proteomes" id="UP000001656"/>
    </source>
</evidence>
<dbReference type="AlphaFoldDB" id="D8GQ72"/>